<name>A0ABS1HJY2_9BACT</name>
<gene>
    <name evidence="1" type="ORF">JIV24_11235</name>
</gene>
<comment type="caution">
    <text evidence="1">The sequence shown here is derived from an EMBL/GenBank/DDBJ whole genome shotgun (WGS) entry which is preliminary data.</text>
</comment>
<organism evidence="1 2">
    <name type="scientific">Carboxylicivirga marina</name>
    <dbReference type="NCBI Taxonomy" id="2800988"/>
    <lineage>
        <taxon>Bacteria</taxon>
        <taxon>Pseudomonadati</taxon>
        <taxon>Bacteroidota</taxon>
        <taxon>Bacteroidia</taxon>
        <taxon>Marinilabiliales</taxon>
        <taxon>Marinilabiliaceae</taxon>
        <taxon>Carboxylicivirga</taxon>
    </lineage>
</organism>
<reference evidence="1 2" key="1">
    <citation type="submission" date="2021-01" db="EMBL/GenBank/DDBJ databases">
        <title>Carboxyliciviraga sp.nov., isolated from coastal sediments.</title>
        <authorList>
            <person name="Lu D."/>
            <person name="Zhang T."/>
        </authorList>
    </citation>
    <scope>NUCLEOTIDE SEQUENCE [LARGE SCALE GENOMIC DNA]</scope>
    <source>
        <strain evidence="1 2">N1Y132</strain>
    </source>
</reference>
<dbReference type="EMBL" id="JAENRR010000023">
    <property type="protein sequence ID" value="MBK3517906.1"/>
    <property type="molecule type" value="Genomic_DNA"/>
</dbReference>
<dbReference type="Proteomes" id="UP000605676">
    <property type="component" value="Unassembled WGS sequence"/>
</dbReference>
<sequence>MQENTFDLQLTDEEKATIKQALADLNNVLMPKLAVLNKGDKRDLLIMGDKSVAFVEKALEISRQENGLLSSFIEQQAFESDVNAIEMLRSFEYQVKAINSAIDDSYALAGSEAYKTALMVYSLMKNAAKMGHPGAKEKVEELSARFPGRKRTAIAE</sequence>
<proteinExistence type="predicted"/>
<keyword evidence="2" id="KW-1185">Reference proteome</keyword>
<dbReference type="RefSeq" id="WP_200465133.1">
    <property type="nucleotide sequence ID" value="NZ_JAENRR010000023.1"/>
</dbReference>
<evidence type="ECO:0000313" key="1">
    <source>
        <dbReference type="EMBL" id="MBK3517906.1"/>
    </source>
</evidence>
<protein>
    <submittedName>
        <fullName evidence="1">Uncharacterized protein</fullName>
    </submittedName>
</protein>
<accession>A0ABS1HJY2</accession>
<evidence type="ECO:0000313" key="2">
    <source>
        <dbReference type="Proteomes" id="UP000605676"/>
    </source>
</evidence>